<sequence>MSALFKHASVVTVLEKNYRTYVSLHNIAIPENFSLKDKAQSILVESKFDQKRARIMDMDDFITHLLVPLQTKLNIKERDCKRRRFTFDRLHLAV</sequence>
<protein>
    <submittedName>
        <fullName evidence="2">Uncharacterized protein</fullName>
    </submittedName>
</protein>
<keyword evidence="3" id="KW-1185">Reference proteome</keyword>
<evidence type="ECO:0000313" key="2">
    <source>
        <dbReference type="EMBL" id="KAI9550429.1"/>
    </source>
</evidence>
<proteinExistence type="predicted"/>
<dbReference type="EMBL" id="WJBH02000157">
    <property type="protein sequence ID" value="KAI9550353.1"/>
    <property type="molecule type" value="Genomic_DNA"/>
</dbReference>
<reference evidence="2" key="1">
    <citation type="submission" date="2022-05" db="EMBL/GenBank/DDBJ databases">
        <title>A multi-omics perspective on studying reproductive biology in Daphnia sinensis.</title>
        <authorList>
            <person name="Jia J."/>
        </authorList>
    </citation>
    <scope>NUCLEOTIDE SEQUENCE</scope>
    <source>
        <strain evidence="2">WSL</strain>
    </source>
</reference>
<evidence type="ECO:0000313" key="3">
    <source>
        <dbReference type="Proteomes" id="UP000820818"/>
    </source>
</evidence>
<name>A0AAD5KEZ6_9CRUS</name>
<organism evidence="2 3">
    <name type="scientific">Daphnia sinensis</name>
    <dbReference type="NCBI Taxonomy" id="1820382"/>
    <lineage>
        <taxon>Eukaryota</taxon>
        <taxon>Metazoa</taxon>
        <taxon>Ecdysozoa</taxon>
        <taxon>Arthropoda</taxon>
        <taxon>Crustacea</taxon>
        <taxon>Branchiopoda</taxon>
        <taxon>Diplostraca</taxon>
        <taxon>Cladocera</taxon>
        <taxon>Anomopoda</taxon>
        <taxon>Daphniidae</taxon>
        <taxon>Daphnia</taxon>
        <taxon>Daphnia similis group</taxon>
    </lineage>
</organism>
<dbReference type="Proteomes" id="UP000820818">
    <property type="component" value="Unassembled WGS sequence"/>
</dbReference>
<dbReference type="Gene3D" id="1.10.8.480">
    <property type="match status" value="1"/>
</dbReference>
<dbReference type="EMBL" id="WJBH02000150">
    <property type="protein sequence ID" value="KAI9550429.1"/>
    <property type="molecule type" value="Genomic_DNA"/>
</dbReference>
<accession>A0AAD5KEZ6</accession>
<evidence type="ECO:0000313" key="1">
    <source>
        <dbReference type="EMBL" id="KAI9550353.1"/>
    </source>
</evidence>
<comment type="caution">
    <text evidence="2">The sequence shown here is derived from an EMBL/GenBank/DDBJ whole genome shotgun (WGS) entry which is preliminary data.</text>
</comment>
<gene>
    <name evidence="1" type="ORF">GHT06_001580</name>
    <name evidence="2" type="ORF">GHT06_001708</name>
</gene>
<dbReference type="AlphaFoldDB" id="A0AAD5KEZ6"/>